<feature type="compositionally biased region" description="Low complexity" evidence="1">
    <location>
        <begin position="53"/>
        <end position="68"/>
    </location>
</feature>
<dbReference type="Ensembl" id="ENSACUT00000021769.1">
    <property type="protein sequence ID" value="ENSACUP00000020424.1"/>
    <property type="gene ID" value="ENSACUG00000013611.1"/>
</dbReference>
<dbReference type="Gene3D" id="3.30.1360.220">
    <property type="entry name" value="Domain of unknown function (DUF3480), N-terminal subdomain"/>
    <property type="match status" value="1"/>
</dbReference>
<dbReference type="InterPro" id="IPR013083">
    <property type="entry name" value="Znf_RING/FYVE/PHD"/>
</dbReference>
<feature type="region of interest" description="Disordered" evidence="1">
    <location>
        <begin position="121"/>
        <end position="141"/>
    </location>
</feature>
<dbReference type="InterPro" id="IPR022557">
    <property type="entry name" value="SARA-like_C"/>
</dbReference>
<gene>
    <name evidence="4" type="primary">ZFYVE16</name>
</gene>
<reference evidence="4" key="1">
    <citation type="submission" date="2025-08" db="UniProtKB">
        <authorList>
            <consortium name="Ensembl"/>
        </authorList>
    </citation>
    <scope>IDENTIFICATION</scope>
</reference>
<evidence type="ECO:0000259" key="2">
    <source>
        <dbReference type="SMART" id="SM01421"/>
    </source>
</evidence>
<feature type="region of interest" description="Disordered" evidence="1">
    <location>
        <begin position="51"/>
        <end position="81"/>
    </location>
</feature>
<sequence>FNLFLVQVFCGSCCKRKSKLQYMEKEARVCNSCYDDINKAQAFVRMMNPTGPVPNSSISSEGSSGVPPLEEAQISGRARSPSPSALLPISVLKQPSIEGPCPKEQRRVWFADGILPNGEVADTTKLSSGAKRSPQDLSPVNSDSPEMYPLVAEHPSHQQVTLLLVEGGQNPLTFILNANLLVNVKLITYSSEKCWYFSTNGLHGLGQAEIILLLQCLPGEEIFPNEIFRLFIDIYKDATKGMLIKNMENITFTENFLSNKEHGGFLFVSPTLQKLDDQILPENPFLCGILIHKLEIPWAKVFPIRLMLRLGAEYGAYPTPIVSFRHRKPLFREIGHTIMNLLVDLRNYQYTLHTIDNLFVHVEMGRSCIKIPLRKYNEVMKVINSSNEHVISIGASFNTEADSHLVCVQNNHGLYHTQAISATGHPRKVTGASFVVFNGALKTSSGFLAKSSIVEDGLMVQITPETMESLRQALRDKKDFKITCGKTDSGDIKEYVDICWVENEDKTNKGIVSPVDGKSMEGTQSEKVLQSRDFEREAKVMKCTEVYYFLKDHELSSPVPHQFAKEIAIACSTALCPHLKTLKNNGMNKIGLRVSIDSDMVEYLAGSGGCLLSQNYLNELDSALIPVIDGGMSDPTSLPFKMELIFFIIEHLF</sequence>
<dbReference type="SMART" id="SM01422">
    <property type="entry name" value="SARA"/>
    <property type="match status" value="1"/>
</dbReference>
<feature type="domain" description="Smad anchor for receptor activation-like C-terminal" evidence="2">
    <location>
        <begin position="280"/>
        <end position="628"/>
    </location>
</feature>
<accession>A0A663N7K3</accession>
<dbReference type="GO" id="GO:0016197">
    <property type="term" value="P:endosomal transport"/>
    <property type="evidence" value="ECO:0007669"/>
    <property type="project" value="TreeGrafter"/>
</dbReference>
<dbReference type="AlphaFoldDB" id="A0A663N7K3"/>
<organism evidence="4 5">
    <name type="scientific">Athene cunicularia</name>
    <name type="common">Burrowing owl</name>
    <name type="synonym">Speotyto cunicularia</name>
    <dbReference type="NCBI Taxonomy" id="194338"/>
    <lineage>
        <taxon>Eukaryota</taxon>
        <taxon>Metazoa</taxon>
        <taxon>Chordata</taxon>
        <taxon>Craniata</taxon>
        <taxon>Vertebrata</taxon>
        <taxon>Euteleostomi</taxon>
        <taxon>Archelosauria</taxon>
        <taxon>Archosauria</taxon>
        <taxon>Dinosauria</taxon>
        <taxon>Saurischia</taxon>
        <taxon>Theropoda</taxon>
        <taxon>Coelurosauria</taxon>
        <taxon>Aves</taxon>
        <taxon>Neognathae</taxon>
        <taxon>Neoaves</taxon>
        <taxon>Telluraves</taxon>
        <taxon>Strigiformes</taxon>
        <taxon>Strigidae</taxon>
        <taxon>Athene</taxon>
    </lineage>
</organism>
<feature type="domain" description="Smad anchor for receptor activation-like Smad-binding" evidence="3">
    <location>
        <begin position="53"/>
        <end position="91"/>
    </location>
</feature>
<dbReference type="PANTHER" id="PTHR46319:SF1">
    <property type="entry name" value="ZINC FINGER FYVE DOMAIN-CONTAINING PROTEIN 16"/>
    <property type="match status" value="1"/>
</dbReference>
<dbReference type="GO" id="GO:0031901">
    <property type="term" value="C:early endosome membrane"/>
    <property type="evidence" value="ECO:0007669"/>
    <property type="project" value="TreeGrafter"/>
</dbReference>
<evidence type="ECO:0000259" key="3">
    <source>
        <dbReference type="SMART" id="SM01422"/>
    </source>
</evidence>
<evidence type="ECO:0000313" key="4">
    <source>
        <dbReference type="Ensembl" id="ENSACUP00000020424.1"/>
    </source>
</evidence>
<name>A0A663N7K3_ATHCN</name>
<reference evidence="4" key="2">
    <citation type="submission" date="2025-09" db="UniProtKB">
        <authorList>
            <consortium name="Ensembl"/>
        </authorList>
    </citation>
    <scope>IDENTIFICATION</scope>
</reference>
<dbReference type="Gene3D" id="3.30.40.10">
    <property type="entry name" value="Zinc/RING finger domain, C3HC4 (zinc finger)"/>
    <property type="match status" value="1"/>
</dbReference>
<dbReference type="Proteomes" id="UP000472269">
    <property type="component" value="Unplaced"/>
</dbReference>
<dbReference type="Gene3D" id="3.30.500.40">
    <property type="match status" value="1"/>
</dbReference>
<dbReference type="Pfam" id="PF11979">
    <property type="entry name" value="SARA_C"/>
    <property type="match status" value="1"/>
</dbReference>
<dbReference type="FunFam" id="3.30.1360.220:FF:000001">
    <property type="entry name" value="Zinc finger, FYVE domain-containing 9a"/>
    <property type="match status" value="1"/>
</dbReference>
<dbReference type="FunFam" id="3.30.500.40:FF:000002">
    <property type="entry name" value="Zinc finger FYVE domain-containing protein 16"/>
    <property type="match status" value="1"/>
</dbReference>
<protein>
    <submittedName>
        <fullName evidence="4">Zinc finger FYVE-type containing 16</fullName>
    </submittedName>
</protein>
<dbReference type="SMART" id="SM01421">
    <property type="entry name" value="DUF3480"/>
    <property type="match status" value="1"/>
</dbReference>
<evidence type="ECO:0000256" key="1">
    <source>
        <dbReference type="SAM" id="MobiDB-lite"/>
    </source>
</evidence>
<dbReference type="PANTHER" id="PTHR46319">
    <property type="entry name" value="ZINC FINGER FYVE DOMAIN-CONTAINING PROTEIN"/>
    <property type="match status" value="1"/>
</dbReference>
<keyword evidence="5" id="KW-1185">Reference proteome</keyword>
<proteinExistence type="predicted"/>
<evidence type="ECO:0000313" key="5">
    <source>
        <dbReference type="Proteomes" id="UP000472269"/>
    </source>
</evidence>
<dbReference type="InterPro" id="IPR024608">
    <property type="entry name" value="SARA-like_SBD"/>
</dbReference>
<dbReference type="GO" id="GO:0006622">
    <property type="term" value="P:protein targeting to lysosome"/>
    <property type="evidence" value="ECO:0007669"/>
    <property type="project" value="TreeGrafter"/>
</dbReference>